<dbReference type="EMBL" id="QBMP01000046">
    <property type="protein sequence ID" value="PZO57786.1"/>
    <property type="molecule type" value="Genomic_DNA"/>
</dbReference>
<evidence type="ECO:0000313" key="2">
    <source>
        <dbReference type="Proteomes" id="UP000249794"/>
    </source>
</evidence>
<organism evidence="1 2">
    <name type="scientific">Phormidesmis priestleyi</name>
    <dbReference type="NCBI Taxonomy" id="268141"/>
    <lineage>
        <taxon>Bacteria</taxon>
        <taxon>Bacillati</taxon>
        <taxon>Cyanobacteriota</taxon>
        <taxon>Cyanophyceae</taxon>
        <taxon>Leptolyngbyales</taxon>
        <taxon>Leptolyngbyaceae</taxon>
        <taxon>Phormidesmis</taxon>
    </lineage>
</organism>
<gene>
    <name evidence="1" type="ORF">DCF15_06525</name>
</gene>
<name>A0A2W4XK98_9CYAN</name>
<comment type="caution">
    <text evidence="1">The sequence shown here is derived from an EMBL/GenBank/DDBJ whole genome shotgun (WGS) entry which is preliminary data.</text>
</comment>
<proteinExistence type="predicted"/>
<dbReference type="AlphaFoldDB" id="A0A2W4XK98"/>
<sequence>MIERLSVASPAKGAEAVFESLIRWVLDTETDNFLHLSHGLEQGIAFLKARSKARSKAQCNAPDSPLAITDVCDYWCLRAASVELRIGMLRAQGQQLPSRLLQVGERAIATALPDFALCLQEPLPLYFLTRTLTGQRIYAHQPLPLQVCDLTS</sequence>
<reference evidence="1 2" key="2">
    <citation type="submission" date="2018-06" db="EMBL/GenBank/DDBJ databases">
        <title>Metagenomic assembly of (sub)arctic Cyanobacteria and their associated microbiome from non-axenic cultures.</title>
        <authorList>
            <person name="Baurain D."/>
        </authorList>
    </citation>
    <scope>NUCLEOTIDE SEQUENCE [LARGE SCALE GENOMIC DNA]</scope>
    <source>
        <strain evidence="1">ULC027bin1</strain>
    </source>
</reference>
<evidence type="ECO:0000313" key="1">
    <source>
        <dbReference type="EMBL" id="PZO57786.1"/>
    </source>
</evidence>
<dbReference type="Proteomes" id="UP000249794">
    <property type="component" value="Unassembled WGS sequence"/>
</dbReference>
<protein>
    <submittedName>
        <fullName evidence="1">Uncharacterized protein</fullName>
    </submittedName>
</protein>
<accession>A0A2W4XK98</accession>
<reference evidence="2" key="1">
    <citation type="submission" date="2018-04" db="EMBL/GenBank/DDBJ databases">
        <authorList>
            <person name="Cornet L."/>
        </authorList>
    </citation>
    <scope>NUCLEOTIDE SEQUENCE [LARGE SCALE GENOMIC DNA]</scope>
</reference>